<proteinExistence type="predicted"/>
<comment type="caution">
    <text evidence="2">The sequence shown here is derived from an EMBL/GenBank/DDBJ whole genome shotgun (WGS) entry which is preliminary data.</text>
</comment>
<sequence length="79" mass="8490">MFGGDLPVTHSNRKPIRQKETGNRSDKRSAECAYAGSGSGKGTGPGLVLFCGFPAIRRFVPDIGLAVEARIYRFYGLGI</sequence>
<dbReference type="Proteomes" id="UP000680304">
    <property type="component" value="Unassembled WGS sequence"/>
</dbReference>
<dbReference type="EMBL" id="BOVJ01000135">
    <property type="protein sequence ID" value="GIQ65486.1"/>
    <property type="molecule type" value="Genomic_DNA"/>
</dbReference>
<evidence type="ECO:0000256" key="1">
    <source>
        <dbReference type="SAM" id="MobiDB-lite"/>
    </source>
</evidence>
<evidence type="ECO:0000313" key="2">
    <source>
        <dbReference type="EMBL" id="GIQ65486.1"/>
    </source>
</evidence>
<feature type="region of interest" description="Disordered" evidence="1">
    <location>
        <begin position="1"/>
        <end position="44"/>
    </location>
</feature>
<protein>
    <submittedName>
        <fullName evidence="2">Uncharacterized protein</fullName>
    </submittedName>
</protein>
<accession>A0ABQ4NB76</accession>
<organism evidence="2 3">
    <name type="scientific">Paenibacillus cisolokensis</name>
    <dbReference type="NCBI Taxonomy" id="1658519"/>
    <lineage>
        <taxon>Bacteria</taxon>
        <taxon>Bacillati</taxon>
        <taxon>Bacillota</taxon>
        <taxon>Bacilli</taxon>
        <taxon>Bacillales</taxon>
        <taxon>Paenibacillaceae</taxon>
        <taxon>Paenibacillus</taxon>
    </lineage>
</organism>
<evidence type="ECO:0000313" key="3">
    <source>
        <dbReference type="Proteomes" id="UP000680304"/>
    </source>
</evidence>
<reference evidence="2 3" key="1">
    <citation type="submission" date="2021-04" db="EMBL/GenBank/DDBJ databases">
        <title>Draft genome sequence of Paenibacillus cisolokensis, LC2-13A.</title>
        <authorList>
            <person name="Uke A."/>
            <person name="Chhe C."/>
            <person name="Baramee S."/>
            <person name="Kosugi A."/>
        </authorList>
    </citation>
    <scope>NUCLEOTIDE SEQUENCE [LARGE SCALE GENOMIC DNA]</scope>
    <source>
        <strain evidence="2 3">LC2-13A</strain>
    </source>
</reference>
<name>A0ABQ4NB76_9BACL</name>
<keyword evidence="3" id="KW-1185">Reference proteome</keyword>
<feature type="compositionally biased region" description="Basic and acidic residues" evidence="1">
    <location>
        <begin position="17"/>
        <end position="30"/>
    </location>
</feature>
<gene>
    <name evidence="2" type="ORF">PACILC2_40540</name>
</gene>